<dbReference type="Proteomes" id="UP000222788">
    <property type="component" value="Unassembled WGS sequence"/>
</dbReference>
<dbReference type="GO" id="GO:0000470">
    <property type="term" value="P:maturation of LSU-rRNA"/>
    <property type="evidence" value="ECO:0007669"/>
    <property type="project" value="TreeGrafter"/>
</dbReference>
<sequence length="342" mass="38070">MVQYVFTPWRDAVELEQVKRAFYPEASLSRGSGGPASTQDASCTQQQQQQQQQQRHEAVDRVAMWMQRGNCPHMIESTALLTAAIIADEEQQQLARGPGAGLSEYAMRAAYSTSFSRFVTGLLDGQQDKLRKMSMFSLAKNIGLPATFVELRHQATHEPLPSLSRLRAAARKALVWIWEYYWMHLPPVDIEEVTTTVAGSETWSSQGNHMVQKALPTGAQQEVLCFLESREAMEPEAREQMAAAWVQKWGVQAATRVVNAVNETATQRQVMLRAIQMSRAIEQFEGEVAEEDGQGDERQGVVLERGQVGHDMPTDLGDEDGEDGCGWTVYAGKWKAKPIGAV</sequence>
<dbReference type="InterPro" id="IPR007174">
    <property type="entry name" value="Las1"/>
</dbReference>
<dbReference type="GO" id="GO:0090730">
    <property type="term" value="C:Las1 complex"/>
    <property type="evidence" value="ECO:0007669"/>
    <property type="project" value="InterPro"/>
</dbReference>
<dbReference type="Pfam" id="PF04031">
    <property type="entry name" value="Las1"/>
    <property type="match status" value="1"/>
</dbReference>
<reference evidence="2 3" key="1">
    <citation type="journal article" date="2013" name="Fungal Biol.">
        <title>Analysis of microsatellite markers in the genome of the plant pathogen Ceratocystis fimbriata.</title>
        <authorList>
            <person name="Simpson M.C."/>
            <person name="Wilken P.M."/>
            <person name="Coetzee M.P."/>
            <person name="Wingfield M.J."/>
            <person name="Wingfield B.D."/>
        </authorList>
    </citation>
    <scope>NUCLEOTIDE SEQUENCE [LARGE SCALE GENOMIC DNA]</scope>
    <source>
        <strain evidence="2 3">CBS 114723</strain>
    </source>
</reference>
<dbReference type="PANTHER" id="PTHR15002">
    <property type="entry name" value="RIBOSOMAL BIOGENESIS PROTEIN LAS1L"/>
    <property type="match status" value="1"/>
</dbReference>
<dbReference type="AlphaFoldDB" id="A0A2C5WHL5"/>
<protein>
    <submittedName>
        <fullName evidence="2">Protein LAS1</fullName>
    </submittedName>
</protein>
<comment type="caution">
    <text evidence="2">The sequence shown here is derived from an EMBL/GenBank/DDBJ whole genome shotgun (WGS) entry which is preliminary data.</text>
</comment>
<accession>A0A2C5WHL5</accession>
<evidence type="ECO:0000256" key="1">
    <source>
        <dbReference type="SAM" id="MobiDB-lite"/>
    </source>
</evidence>
<dbReference type="EMBL" id="APWK03000186">
    <property type="protein sequence ID" value="PHH49598.1"/>
    <property type="molecule type" value="Genomic_DNA"/>
</dbReference>
<keyword evidence="3" id="KW-1185">Reference proteome</keyword>
<evidence type="ECO:0000313" key="2">
    <source>
        <dbReference type="EMBL" id="PHH49598.1"/>
    </source>
</evidence>
<dbReference type="GO" id="GO:0000460">
    <property type="term" value="P:maturation of 5.8S rRNA"/>
    <property type="evidence" value="ECO:0007669"/>
    <property type="project" value="TreeGrafter"/>
</dbReference>
<dbReference type="STRING" id="1035309.A0A2C5WHL5"/>
<gene>
    <name evidence="2" type="primary">LAS1</name>
    <name evidence="2" type="ORF">CFIMG_005515RA</name>
</gene>
<evidence type="ECO:0000313" key="3">
    <source>
        <dbReference type="Proteomes" id="UP000222788"/>
    </source>
</evidence>
<dbReference type="PANTHER" id="PTHR15002:SF0">
    <property type="entry name" value="RIBOSOMAL BIOGENESIS PROTEIN LAS1L"/>
    <property type="match status" value="1"/>
</dbReference>
<dbReference type="GO" id="GO:0030687">
    <property type="term" value="C:preribosome, large subunit precursor"/>
    <property type="evidence" value="ECO:0007669"/>
    <property type="project" value="TreeGrafter"/>
</dbReference>
<organism evidence="2 3">
    <name type="scientific">Ceratocystis fimbriata CBS 114723</name>
    <dbReference type="NCBI Taxonomy" id="1035309"/>
    <lineage>
        <taxon>Eukaryota</taxon>
        <taxon>Fungi</taxon>
        <taxon>Dikarya</taxon>
        <taxon>Ascomycota</taxon>
        <taxon>Pezizomycotina</taxon>
        <taxon>Sordariomycetes</taxon>
        <taxon>Hypocreomycetidae</taxon>
        <taxon>Microascales</taxon>
        <taxon>Ceratocystidaceae</taxon>
        <taxon>Ceratocystis</taxon>
    </lineage>
</organism>
<proteinExistence type="predicted"/>
<feature type="region of interest" description="Disordered" evidence="1">
    <location>
        <begin position="26"/>
        <end position="56"/>
    </location>
</feature>
<reference evidence="2 3" key="2">
    <citation type="journal article" date="2013" name="IMA Fungus">
        <title>IMA Genome-F 1: Ceratocystis fimbriata: Draft nuclear genome sequence for the plant pathogen, Ceratocystis fimbriata.</title>
        <authorList>
            <person name="Wilken P.M."/>
            <person name="Steenkamp E.T."/>
            <person name="Wingfield M.J."/>
            <person name="de Beer Z.W."/>
            <person name="Wingfield B.D."/>
        </authorList>
    </citation>
    <scope>NUCLEOTIDE SEQUENCE [LARGE SCALE GENOMIC DNA]</scope>
    <source>
        <strain evidence="2 3">CBS 114723</strain>
    </source>
</reference>
<feature type="compositionally biased region" description="Polar residues" evidence="1">
    <location>
        <begin position="35"/>
        <end position="44"/>
    </location>
</feature>
<name>A0A2C5WHL5_9PEZI</name>
<dbReference type="GO" id="GO:0004519">
    <property type="term" value="F:endonuclease activity"/>
    <property type="evidence" value="ECO:0007669"/>
    <property type="project" value="InterPro"/>
</dbReference>
<dbReference type="OrthoDB" id="10263222at2759"/>